<reference evidence="7" key="1">
    <citation type="submission" date="2022-08" db="EMBL/GenBank/DDBJ databases">
        <title>Novel sulfate-reducing endosymbionts in the free-living metamonad Anaeramoeba.</title>
        <authorList>
            <person name="Jerlstrom-Hultqvist J."/>
            <person name="Cepicka I."/>
            <person name="Gallot-Lavallee L."/>
            <person name="Salas-Leiva D."/>
            <person name="Curtis B.A."/>
            <person name="Zahonova K."/>
            <person name="Pipaliya S."/>
            <person name="Dacks J."/>
            <person name="Roger A.J."/>
        </authorList>
    </citation>
    <scope>NUCLEOTIDE SEQUENCE</scope>
    <source>
        <strain evidence="7">Schooner1</strain>
    </source>
</reference>
<evidence type="ECO:0000313" key="9">
    <source>
        <dbReference type="Proteomes" id="UP001150062"/>
    </source>
</evidence>
<feature type="region of interest" description="Disordered" evidence="2">
    <location>
        <begin position="109"/>
        <end position="139"/>
    </location>
</feature>
<dbReference type="Gene3D" id="1.10.8.10">
    <property type="entry name" value="DNA helicase RuvA subunit, C-terminal domain"/>
    <property type="match status" value="1"/>
</dbReference>
<dbReference type="InterPro" id="IPR029071">
    <property type="entry name" value="Ubiquitin-like_domsf"/>
</dbReference>
<feature type="compositionally biased region" description="Low complexity" evidence="2">
    <location>
        <begin position="113"/>
        <end position="139"/>
    </location>
</feature>
<feature type="domain" description="UBA" evidence="3">
    <location>
        <begin position="140"/>
        <end position="181"/>
    </location>
</feature>
<dbReference type="InterPro" id="IPR001012">
    <property type="entry name" value="UBX_dom"/>
</dbReference>
<evidence type="ECO:0000256" key="2">
    <source>
        <dbReference type="SAM" id="MobiDB-lite"/>
    </source>
</evidence>
<protein>
    <submittedName>
        <fullName evidence="6">Thioredoxin-like protein</fullName>
    </submittedName>
</protein>
<dbReference type="InterPro" id="IPR017937">
    <property type="entry name" value="Thioredoxin_CS"/>
</dbReference>
<sequence length="457" mass="53361">MNKVIHIHNPTEFDQQFSKKGKLIIVDFSASWCGPCKMIAPHYNKLSNKYPNASFLHVDVDELKQIATKYGVKSMPTFQFFIDGEKLDEFSGASAEKLEETIKKHYSRSSAFSGSGQRLGGSSSTKTTEQNQTNNNSMNTINDLFLKELIGMGFPRGRCSLALEKTNNRSVNDAIDWLVQNPEEIKEEKTKEKEEKIIEEKETKEEEKEEEKETEKIIEEKETEEEEKEKEKEKETEKIIEEKETKEEKEEKKEKKEKKPKKELTKEEKRKRLQEKIARMKKEKERSEKLISKEGELERIKQSKIVQEEREKQKKLQRKLILDEKKRERKKLKLQKMRIRMKIKQDKLNRKKKFGGEVEEKKVQKTTTQTKGSNSHADLTQIRIKFKFETGDSKIETFKPDATIGDVFESLYNSTGFYNLSLKEPIPPRNTYTRSDSAKTLVSCNLCPTALLVVDKI</sequence>
<dbReference type="Proteomes" id="UP001146793">
    <property type="component" value="Unassembled WGS sequence"/>
</dbReference>
<feature type="domain" description="UBX" evidence="4">
    <location>
        <begin position="383"/>
        <end position="454"/>
    </location>
</feature>
<feature type="region of interest" description="Disordered" evidence="2">
    <location>
        <begin position="187"/>
        <end position="312"/>
    </location>
</feature>
<gene>
    <name evidence="6" type="ORF">M0812_12341</name>
    <name evidence="7" type="ORF">M0813_22744</name>
</gene>
<dbReference type="InterPro" id="IPR015940">
    <property type="entry name" value="UBA"/>
</dbReference>
<dbReference type="PROSITE" id="PS00194">
    <property type="entry name" value="THIOREDOXIN_1"/>
    <property type="match status" value="1"/>
</dbReference>
<evidence type="ECO:0000313" key="6">
    <source>
        <dbReference type="EMBL" id="KAJ3442602.1"/>
    </source>
</evidence>
<evidence type="ECO:0000259" key="4">
    <source>
        <dbReference type="PROSITE" id="PS50033"/>
    </source>
</evidence>
<dbReference type="Pfam" id="PF22562">
    <property type="entry name" value="UBA_7"/>
    <property type="match status" value="1"/>
</dbReference>
<dbReference type="Gene3D" id="3.10.20.90">
    <property type="entry name" value="Phosphatidylinositol 3-kinase Catalytic Subunit, Chain A, domain 1"/>
    <property type="match status" value="1"/>
</dbReference>
<dbReference type="CDD" id="cd02947">
    <property type="entry name" value="TRX_family"/>
    <property type="match status" value="1"/>
</dbReference>
<dbReference type="Pfam" id="PF00085">
    <property type="entry name" value="Thioredoxin"/>
    <property type="match status" value="1"/>
</dbReference>
<dbReference type="Proteomes" id="UP001150062">
    <property type="component" value="Unassembled WGS sequence"/>
</dbReference>
<evidence type="ECO:0000313" key="7">
    <source>
        <dbReference type="EMBL" id="KAJ6242301.1"/>
    </source>
</evidence>
<dbReference type="Gene3D" id="3.40.30.10">
    <property type="entry name" value="Glutaredoxin"/>
    <property type="match status" value="1"/>
</dbReference>
<feature type="compositionally biased region" description="Basic and acidic residues" evidence="2">
    <location>
        <begin position="260"/>
        <end position="312"/>
    </location>
</feature>
<dbReference type="PROSITE" id="PS50030">
    <property type="entry name" value="UBA"/>
    <property type="match status" value="1"/>
</dbReference>
<evidence type="ECO:0000256" key="1">
    <source>
        <dbReference type="ARBA" id="ARBA00023157"/>
    </source>
</evidence>
<dbReference type="PROSITE" id="PS51352">
    <property type="entry name" value="THIOREDOXIN_2"/>
    <property type="match status" value="1"/>
</dbReference>
<dbReference type="PANTHER" id="PTHR46115">
    <property type="entry name" value="THIOREDOXIN-LIKE PROTEIN 1"/>
    <property type="match status" value="1"/>
</dbReference>
<dbReference type="EMBL" id="JANTQA010000026">
    <property type="protein sequence ID" value="KAJ3442602.1"/>
    <property type="molecule type" value="Genomic_DNA"/>
</dbReference>
<reference evidence="6" key="2">
    <citation type="submission" date="2022-08" db="EMBL/GenBank/DDBJ databases">
        <title>Novel sulphate-reducing endosymbionts in the free-living metamonad Anaeramoeba.</title>
        <authorList>
            <person name="Jerlstrom-Hultqvist J."/>
            <person name="Cepicka I."/>
            <person name="Gallot-Lavallee L."/>
            <person name="Salas-Leiva D."/>
            <person name="Curtis B.A."/>
            <person name="Zahonova K."/>
            <person name="Pipaliya S."/>
            <person name="Dacks J."/>
            <person name="Roger A.J."/>
        </authorList>
    </citation>
    <scope>NUCLEOTIDE SEQUENCE</scope>
    <source>
        <strain evidence="6">Busselton2</strain>
    </source>
</reference>
<keyword evidence="9" id="KW-1185">Reference proteome</keyword>
<dbReference type="InterPro" id="IPR009060">
    <property type="entry name" value="UBA-like_sf"/>
</dbReference>
<feature type="domain" description="Thioredoxin" evidence="5">
    <location>
        <begin position="1"/>
        <end position="107"/>
    </location>
</feature>
<feature type="compositionally biased region" description="Basic and acidic residues" evidence="2">
    <location>
        <begin position="354"/>
        <end position="363"/>
    </location>
</feature>
<feature type="region of interest" description="Disordered" evidence="2">
    <location>
        <begin position="354"/>
        <end position="376"/>
    </location>
</feature>
<dbReference type="InterPro" id="IPR036249">
    <property type="entry name" value="Thioredoxin-like_sf"/>
</dbReference>
<comment type="caution">
    <text evidence="6">The sequence shown here is derived from an EMBL/GenBank/DDBJ whole genome shotgun (WGS) entry which is preliminary data.</text>
</comment>
<proteinExistence type="predicted"/>
<keyword evidence="1" id="KW-1015">Disulfide bond</keyword>
<feature type="compositionally biased region" description="Basic and acidic residues" evidence="2">
    <location>
        <begin position="187"/>
        <end position="220"/>
    </location>
</feature>
<dbReference type="AlphaFoldDB" id="A0AAV7ZKT0"/>
<evidence type="ECO:0000259" key="5">
    <source>
        <dbReference type="PROSITE" id="PS51352"/>
    </source>
</evidence>
<evidence type="ECO:0000313" key="8">
    <source>
        <dbReference type="Proteomes" id="UP001146793"/>
    </source>
</evidence>
<feature type="compositionally biased region" description="Basic and acidic residues" evidence="2">
    <location>
        <begin position="229"/>
        <end position="254"/>
    </location>
</feature>
<dbReference type="SMART" id="SM00165">
    <property type="entry name" value="UBA"/>
    <property type="match status" value="1"/>
</dbReference>
<dbReference type="FunFam" id="3.40.30.10:FF:000245">
    <property type="entry name" value="Thioredoxin"/>
    <property type="match status" value="1"/>
</dbReference>
<dbReference type="SUPFAM" id="SSF46934">
    <property type="entry name" value="UBA-like"/>
    <property type="match status" value="1"/>
</dbReference>
<organism evidence="6 8">
    <name type="scientific">Anaeramoeba flamelloides</name>
    <dbReference type="NCBI Taxonomy" id="1746091"/>
    <lineage>
        <taxon>Eukaryota</taxon>
        <taxon>Metamonada</taxon>
        <taxon>Anaeramoebidae</taxon>
        <taxon>Anaeramoeba</taxon>
    </lineage>
</organism>
<dbReference type="InterPro" id="IPR013766">
    <property type="entry name" value="Thioredoxin_domain"/>
</dbReference>
<dbReference type="SUPFAM" id="SSF52833">
    <property type="entry name" value="Thioredoxin-like"/>
    <property type="match status" value="1"/>
</dbReference>
<evidence type="ECO:0000259" key="3">
    <source>
        <dbReference type="PROSITE" id="PS50030"/>
    </source>
</evidence>
<dbReference type="PROSITE" id="PS50033">
    <property type="entry name" value="UBX"/>
    <property type="match status" value="1"/>
</dbReference>
<dbReference type="PRINTS" id="PR00421">
    <property type="entry name" value="THIOREDOXIN"/>
</dbReference>
<dbReference type="CDD" id="cd01767">
    <property type="entry name" value="UBX"/>
    <property type="match status" value="1"/>
</dbReference>
<accession>A0AAV7ZKT0</accession>
<name>A0AAV7ZKT0_9EUKA</name>
<dbReference type="EMBL" id="JAOAOG010000176">
    <property type="protein sequence ID" value="KAJ6242301.1"/>
    <property type="molecule type" value="Genomic_DNA"/>
</dbReference>
<dbReference type="SUPFAM" id="SSF54236">
    <property type="entry name" value="Ubiquitin-like"/>
    <property type="match status" value="1"/>
</dbReference>